<protein>
    <recommendedName>
        <fullName evidence="5">Ecp2 effector protein domain-containing protein</fullName>
    </recommendedName>
</protein>
<dbReference type="AlphaFoldDB" id="A0A6H0XVC8"/>
<name>A0A6H0XVC8_9PEZI</name>
<feature type="compositionally biased region" description="Low complexity" evidence="1">
    <location>
        <begin position="150"/>
        <end position="178"/>
    </location>
</feature>
<feature type="chain" id="PRO_5026253353" description="Ecp2 effector protein domain-containing protein" evidence="2">
    <location>
        <begin position="21"/>
        <end position="581"/>
    </location>
</feature>
<evidence type="ECO:0000313" key="4">
    <source>
        <dbReference type="Proteomes" id="UP000503462"/>
    </source>
</evidence>
<accession>A0A6H0XVC8</accession>
<feature type="region of interest" description="Disordered" evidence="1">
    <location>
        <begin position="146"/>
        <end position="178"/>
    </location>
</feature>
<dbReference type="EMBL" id="CP051141">
    <property type="protein sequence ID" value="QIW98610.1"/>
    <property type="molecule type" value="Genomic_DNA"/>
</dbReference>
<reference evidence="3 4" key="1">
    <citation type="journal article" date="2016" name="Sci. Rep.">
        <title>Peltaster fructicola genome reveals evolution from an invasive phytopathogen to an ectophytic parasite.</title>
        <authorList>
            <person name="Xu C."/>
            <person name="Chen H."/>
            <person name="Gleason M.L."/>
            <person name="Xu J.R."/>
            <person name="Liu H."/>
            <person name="Zhang R."/>
            <person name="Sun G."/>
        </authorList>
    </citation>
    <scope>NUCLEOTIDE SEQUENCE [LARGE SCALE GENOMIC DNA]</scope>
    <source>
        <strain evidence="3 4">LNHT1506</strain>
    </source>
</reference>
<gene>
    <name evidence="3" type="ORF">AMS68_004128</name>
</gene>
<keyword evidence="4" id="KW-1185">Reference proteome</keyword>
<feature type="signal peptide" evidence="2">
    <location>
        <begin position="1"/>
        <end position="20"/>
    </location>
</feature>
<sequence>MRLQAAWLAMIIHLASVTIALPAPDSSASGVAPSPINVPCSTSGTSSTCGLALDTVATSVVVMTSGSLTVSQTFHGTSLSGYNSLTAATTLTTTDSAGETVVAVVLAAAAAGGAAGLAWLAVPKPIPGVPGVPSVGPPNVPPNITPSPTTPAMTTMTTSTRSSTVSTSSTLPPLSVVPHSEIGATPEELKHIPPARMNSDLVVCGFPGDMASVNKDYAKTKLKEFCNIHKDQLANVTGIGTMEIWNSAPGNLLNITVSQTQSCATAQDKDDSTIDLDDCNIILPETLDQCPDPAGNMGGGTVLDGCLQWSLKPVLSEGILTCDGVHPRSADKLDGTGANRKEAIDNVKDFCKGVSGKTVNQGGTGVWNDYRPRLGNSYMTFGVDYSKDPDCTGEGDSYKLDEATCTRLLSKTVDGCDTNFREPTGKFGGRILDGCGQLRMSTTVSEVFTCGFNFYNNPASSVPADVLKDAIDDYCNQDLYMYPDYSPKSFVQFPPKDLARWEYTKGNVKIIMSTYASSEVQDQKFPGNKCADPAKFGIKGDDCKRKMMVAANQCQSGNSAGYLNDNSAYGCIMWQWAAVNV</sequence>
<dbReference type="Proteomes" id="UP000503462">
    <property type="component" value="Chromosome 3"/>
</dbReference>
<keyword evidence="2" id="KW-0732">Signal</keyword>
<evidence type="ECO:0008006" key="5">
    <source>
        <dbReference type="Google" id="ProtNLM"/>
    </source>
</evidence>
<proteinExistence type="predicted"/>
<evidence type="ECO:0000256" key="2">
    <source>
        <dbReference type="SAM" id="SignalP"/>
    </source>
</evidence>
<evidence type="ECO:0000256" key="1">
    <source>
        <dbReference type="SAM" id="MobiDB-lite"/>
    </source>
</evidence>
<dbReference type="OrthoDB" id="3641180at2759"/>
<evidence type="ECO:0000313" key="3">
    <source>
        <dbReference type="EMBL" id="QIW98610.1"/>
    </source>
</evidence>
<organism evidence="3 4">
    <name type="scientific">Peltaster fructicola</name>
    <dbReference type="NCBI Taxonomy" id="286661"/>
    <lineage>
        <taxon>Eukaryota</taxon>
        <taxon>Fungi</taxon>
        <taxon>Dikarya</taxon>
        <taxon>Ascomycota</taxon>
        <taxon>Pezizomycotina</taxon>
        <taxon>Dothideomycetes</taxon>
        <taxon>Dothideomycetes incertae sedis</taxon>
        <taxon>Peltaster</taxon>
    </lineage>
</organism>